<keyword evidence="1" id="KW-0175">Coiled coil</keyword>
<evidence type="ECO:0000256" key="1">
    <source>
        <dbReference type="SAM" id="Coils"/>
    </source>
</evidence>
<feature type="domain" description="VWFA" evidence="3">
    <location>
        <begin position="54"/>
        <end position="253"/>
    </location>
</feature>
<dbReference type="InterPro" id="IPR036465">
    <property type="entry name" value="vWFA_dom_sf"/>
</dbReference>
<dbReference type="OrthoDB" id="5827268at2"/>
<keyword evidence="2" id="KW-0732">Signal</keyword>
<evidence type="ECO:0000259" key="3">
    <source>
        <dbReference type="PROSITE" id="PS50234"/>
    </source>
</evidence>
<evidence type="ECO:0000313" key="5">
    <source>
        <dbReference type="EMBL" id="TDY60350.1"/>
    </source>
</evidence>
<dbReference type="Pfam" id="PF00092">
    <property type="entry name" value="VWA"/>
    <property type="match status" value="1"/>
</dbReference>
<dbReference type="SUPFAM" id="SSF53300">
    <property type="entry name" value="vWA-like"/>
    <property type="match status" value="1"/>
</dbReference>
<dbReference type="PROSITE" id="PS51257">
    <property type="entry name" value="PROKAR_LIPOPROTEIN"/>
    <property type="match status" value="1"/>
</dbReference>
<dbReference type="CDD" id="cd00198">
    <property type="entry name" value="vWFA"/>
    <property type="match status" value="1"/>
</dbReference>
<name>A0A090W4P0_9FLAO</name>
<organism evidence="4 6">
    <name type="scientific">Algibacter lectus</name>
    <dbReference type="NCBI Taxonomy" id="221126"/>
    <lineage>
        <taxon>Bacteria</taxon>
        <taxon>Pseudomonadati</taxon>
        <taxon>Bacteroidota</taxon>
        <taxon>Flavobacteriia</taxon>
        <taxon>Flavobacteriales</taxon>
        <taxon>Flavobacteriaceae</taxon>
        <taxon>Algibacter</taxon>
    </lineage>
</organism>
<dbReference type="EMBL" id="BBNQ01000006">
    <property type="protein sequence ID" value="GAL62467.1"/>
    <property type="molecule type" value="Genomic_DNA"/>
</dbReference>
<evidence type="ECO:0000313" key="7">
    <source>
        <dbReference type="Proteomes" id="UP000294824"/>
    </source>
</evidence>
<sequence>MKTHLKTFAFCAALIGFTSCNANNKKPKLYAEHTVEHEIEKKKNDKEPNKQFIKVALLLDTSNSMDGLIDQAKAQLWDIVNELSYAKCGTNKPNLQIALYEYGNDNLNGDEGYIKQVLAFSDDLDDISKELFSLTTNGGEEYCGQVIQTSLNQLNWGKNPDDLKLIFIAGNEAFTQGKVNYQDATTNANEKDVTVNTIFCGNYRQGISSKWQAGAQLTKGDYMAIEQNTKTVHIASPYDDTILILNKKLNNTYVTYGSKGQRKMEMQAEQDKNAAGYSKANAVSRSVSKSSHLYKNKSWDLVDAEEMDEVVISDLTDDALPAELKGKSTEEIKGYIDIKRKEREDIQNEIQELNAKRKVYISKQKTEGNNGLENAMTNAIKAQAQKKNYTWK</sequence>
<evidence type="ECO:0000313" key="6">
    <source>
        <dbReference type="Proteomes" id="UP000029644"/>
    </source>
</evidence>
<protein>
    <submittedName>
        <fullName evidence="5">von Willebrand factor type A domain-containing protein</fullName>
    </submittedName>
</protein>
<gene>
    <name evidence="5" type="ORF">DFQ06_3482</name>
    <name evidence="4" type="ORF">JCM19300_2520</name>
</gene>
<reference evidence="4 6" key="1">
    <citation type="journal article" date="2014" name="Genome Announc.">
        <title>Draft Genome Sequences of Marine Flavobacterium Algibacter lectus Strains SS8 and NR4.</title>
        <authorList>
            <person name="Takatani N."/>
            <person name="Nakanishi M."/>
            <person name="Meirelles P."/>
            <person name="Mino S."/>
            <person name="Suda W."/>
            <person name="Oshima K."/>
            <person name="Hattori M."/>
            <person name="Ohkuma M."/>
            <person name="Hosokawa M."/>
            <person name="Miyashita K."/>
            <person name="Thompson F.L."/>
            <person name="Niwa A."/>
            <person name="Sawabe T."/>
            <person name="Sawabe T."/>
        </authorList>
    </citation>
    <scope>NUCLEOTIDE SEQUENCE [LARGE SCALE GENOMIC DNA]</scope>
    <source>
        <strain evidence="4 6">JCM 19300</strain>
    </source>
</reference>
<comment type="caution">
    <text evidence="4">The sequence shown here is derived from an EMBL/GenBank/DDBJ whole genome shotgun (WGS) entry which is preliminary data.</text>
</comment>
<dbReference type="PROSITE" id="PS50234">
    <property type="entry name" value="VWFA"/>
    <property type="match status" value="1"/>
</dbReference>
<feature type="chain" id="PRO_5044540381" evidence="2">
    <location>
        <begin position="23"/>
        <end position="392"/>
    </location>
</feature>
<accession>A0A4R8M4Z7</accession>
<proteinExistence type="predicted"/>
<dbReference type="RefSeq" id="WP_042504338.1">
    <property type="nucleotide sequence ID" value="NZ_BBNQ01000006.1"/>
</dbReference>
<feature type="coiled-coil region" evidence="1">
    <location>
        <begin position="336"/>
        <end position="363"/>
    </location>
</feature>
<feature type="signal peptide" evidence="2">
    <location>
        <begin position="1"/>
        <end position="22"/>
    </location>
</feature>
<dbReference type="Proteomes" id="UP000294824">
    <property type="component" value="Unassembled WGS sequence"/>
</dbReference>
<dbReference type="AlphaFoldDB" id="A0A090W4P0"/>
<dbReference type="Gene3D" id="3.40.50.410">
    <property type="entry name" value="von Willebrand factor, type A domain"/>
    <property type="match status" value="1"/>
</dbReference>
<dbReference type="InterPro" id="IPR002035">
    <property type="entry name" value="VWF_A"/>
</dbReference>
<accession>A0A090W4P0</accession>
<reference evidence="5 7" key="2">
    <citation type="submission" date="2019-03" db="EMBL/GenBank/DDBJ databases">
        <title>Genomic Encyclopedia of Type Strains, Phase III (KMG-III): the genomes of soil and plant-associated and newly described type strains.</title>
        <authorList>
            <person name="Whitman W."/>
        </authorList>
    </citation>
    <scope>NUCLEOTIDE SEQUENCE [LARGE SCALE GENOMIC DNA]</scope>
    <source>
        <strain evidence="5 7">CECT 8301</strain>
    </source>
</reference>
<dbReference type="EMBL" id="SORL01000012">
    <property type="protein sequence ID" value="TDY60350.1"/>
    <property type="molecule type" value="Genomic_DNA"/>
</dbReference>
<evidence type="ECO:0000256" key="2">
    <source>
        <dbReference type="SAM" id="SignalP"/>
    </source>
</evidence>
<evidence type="ECO:0000313" key="4">
    <source>
        <dbReference type="EMBL" id="GAL62467.1"/>
    </source>
</evidence>
<dbReference type="Proteomes" id="UP000029644">
    <property type="component" value="Unassembled WGS sequence"/>
</dbReference>
<keyword evidence="7" id="KW-1185">Reference proteome</keyword>